<dbReference type="InterPro" id="IPR035940">
    <property type="entry name" value="CAP_sf"/>
</dbReference>
<proteinExistence type="predicted"/>
<evidence type="ECO:0000256" key="1">
    <source>
        <dbReference type="SAM" id="SignalP"/>
    </source>
</evidence>
<keyword evidence="1" id="KW-0732">Signal</keyword>
<dbReference type="Gene3D" id="3.40.33.10">
    <property type="entry name" value="CAP"/>
    <property type="match status" value="1"/>
</dbReference>
<gene>
    <name evidence="2" type="ORF">TDIB3V08_LOCUS3873</name>
</gene>
<reference evidence="2" key="1">
    <citation type="submission" date="2020-11" db="EMBL/GenBank/DDBJ databases">
        <authorList>
            <person name="Tran Van P."/>
        </authorList>
    </citation>
    <scope>NUCLEOTIDE SEQUENCE</scope>
</reference>
<dbReference type="InterPro" id="IPR002413">
    <property type="entry name" value="V5_allergen-like"/>
</dbReference>
<organism evidence="2">
    <name type="scientific">Timema douglasi</name>
    <name type="common">Walking stick</name>
    <dbReference type="NCBI Taxonomy" id="61478"/>
    <lineage>
        <taxon>Eukaryota</taxon>
        <taxon>Metazoa</taxon>
        <taxon>Ecdysozoa</taxon>
        <taxon>Arthropoda</taxon>
        <taxon>Hexapoda</taxon>
        <taxon>Insecta</taxon>
        <taxon>Pterygota</taxon>
        <taxon>Neoptera</taxon>
        <taxon>Polyneoptera</taxon>
        <taxon>Phasmatodea</taxon>
        <taxon>Timematodea</taxon>
        <taxon>Timematoidea</taxon>
        <taxon>Timematidae</taxon>
        <taxon>Timema</taxon>
    </lineage>
</organism>
<feature type="chain" id="PRO_5031226586" evidence="1">
    <location>
        <begin position="24"/>
        <end position="117"/>
    </location>
</feature>
<name>A0A7R8VI85_TIMDO</name>
<evidence type="ECO:0000313" key="2">
    <source>
        <dbReference type="EMBL" id="CAD7197570.1"/>
    </source>
</evidence>
<dbReference type="EMBL" id="OA565714">
    <property type="protein sequence ID" value="CAD7197570.1"/>
    <property type="molecule type" value="Genomic_DNA"/>
</dbReference>
<sequence length="117" mass="13174">MDIMVKQMYWLVALLLVISITTAQSKSSKEAYCQISPKHTMCLYDDGPAEKCKTPFSRGFSQTEKNAIVNEHNRLRNIVALGKESRGNPGPQPSAANMRKINFVKRDYPSLFANHTV</sequence>
<dbReference type="SUPFAM" id="SSF55797">
    <property type="entry name" value="PR-1-like"/>
    <property type="match status" value="1"/>
</dbReference>
<accession>A0A7R8VI85</accession>
<dbReference type="AlphaFoldDB" id="A0A7R8VI85"/>
<feature type="signal peptide" evidence="1">
    <location>
        <begin position="1"/>
        <end position="23"/>
    </location>
</feature>
<dbReference type="PRINTS" id="PR00838">
    <property type="entry name" value="V5ALLERGEN"/>
</dbReference>
<protein>
    <submittedName>
        <fullName evidence="2">Uncharacterized protein</fullName>
    </submittedName>
</protein>